<dbReference type="Proteomes" id="UP001620626">
    <property type="component" value="Unassembled WGS sequence"/>
</dbReference>
<evidence type="ECO:0000256" key="1">
    <source>
        <dbReference type="SAM" id="SignalP"/>
    </source>
</evidence>
<name>A0ABD2KTS2_9BILA</name>
<keyword evidence="1" id="KW-0732">Signal</keyword>
<reference evidence="2 3" key="1">
    <citation type="submission" date="2024-10" db="EMBL/GenBank/DDBJ databases">
        <authorList>
            <person name="Kim D."/>
        </authorList>
    </citation>
    <scope>NUCLEOTIDE SEQUENCE [LARGE SCALE GENOMIC DNA]</scope>
    <source>
        <strain evidence="2">BH-2024</strain>
    </source>
</reference>
<organism evidence="2 3">
    <name type="scientific">Heterodera trifolii</name>
    <dbReference type="NCBI Taxonomy" id="157864"/>
    <lineage>
        <taxon>Eukaryota</taxon>
        <taxon>Metazoa</taxon>
        <taxon>Ecdysozoa</taxon>
        <taxon>Nematoda</taxon>
        <taxon>Chromadorea</taxon>
        <taxon>Rhabditida</taxon>
        <taxon>Tylenchina</taxon>
        <taxon>Tylenchomorpha</taxon>
        <taxon>Tylenchoidea</taxon>
        <taxon>Heteroderidae</taxon>
        <taxon>Heteroderinae</taxon>
        <taxon>Heterodera</taxon>
    </lineage>
</organism>
<feature type="signal peptide" evidence="1">
    <location>
        <begin position="1"/>
        <end position="22"/>
    </location>
</feature>
<sequence length="598" mass="68525">MLIVPLFFVVFCQILLLVTVKGDGNYSRQSDYGNAGVSDGSPPLISSVLGAEKTVDEFLSKFEALSARTDSDDVGVLVAQLSQNISSFFELALPVGSLIAGALQISDKPESEQYKAMKKLHDKFDAKLEELDTKIVRSWQKIGVNTRTFNSYDDNIEMPITHFRHRLRFLMDPELNKNAKEVTQFREFCDFPGFRQGLYSLLNYIYFYTARYCKNEYGLSKEQISMVARFVPLLRKVRLQLDNDYAKEQFDDMAPGLILWFSSLEASDARNVLRKMESAIGTIVCKVKSFLFETGTEKYRSGGTMCMLRDVIVGTNYQRKAIEEMENVIRLEVLQLMAIESLCANLTFANSSSSYMDWHLDYFKKTTKQILDGVSQFVWAELEKSFPEIEIGVVKSKIDEMRWMGPISKNNLTIAEAKSQIFDALDKVGRRKFIRRGFVSANLRNETNFVVRCAVENCFLLSDYGGLDVMVTRFDAERDEKRAEKANEWLKKCQENGTKNKTTERTLRQFIDQNYNIGKVSELLDNFEKQHFNLTNDALYRNIAILRDYGSSDRCGLTVSSNDRPSDNQTTNGAAVVDYYFAGYFWRACESFAIYFYT</sequence>
<proteinExistence type="predicted"/>
<accession>A0ABD2KTS2</accession>
<gene>
    <name evidence="2" type="ORF">niasHT_013180</name>
</gene>
<dbReference type="AlphaFoldDB" id="A0ABD2KTS2"/>
<protein>
    <submittedName>
        <fullName evidence="2">Uncharacterized protein</fullName>
    </submittedName>
</protein>
<comment type="caution">
    <text evidence="2">The sequence shown here is derived from an EMBL/GenBank/DDBJ whole genome shotgun (WGS) entry which is preliminary data.</text>
</comment>
<keyword evidence="3" id="KW-1185">Reference proteome</keyword>
<feature type="chain" id="PRO_5044762016" evidence="1">
    <location>
        <begin position="23"/>
        <end position="598"/>
    </location>
</feature>
<dbReference type="EMBL" id="JBICBT010000654">
    <property type="protein sequence ID" value="KAL3106351.1"/>
    <property type="molecule type" value="Genomic_DNA"/>
</dbReference>
<evidence type="ECO:0000313" key="3">
    <source>
        <dbReference type="Proteomes" id="UP001620626"/>
    </source>
</evidence>
<evidence type="ECO:0000313" key="2">
    <source>
        <dbReference type="EMBL" id="KAL3106351.1"/>
    </source>
</evidence>